<evidence type="ECO:0000313" key="2">
    <source>
        <dbReference type="EMBL" id="PNU21010.1"/>
    </source>
</evidence>
<organism evidence="2 3">
    <name type="scientific">Geothermobacter hydrogeniphilus</name>
    <dbReference type="NCBI Taxonomy" id="1969733"/>
    <lineage>
        <taxon>Bacteria</taxon>
        <taxon>Pseudomonadati</taxon>
        <taxon>Thermodesulfobacteriota</taxon>
        <taxon>Desulfuromonadia</taxon>
        <taxon>Desulfuromonadales</taxon>
        <taxon>Geothermobacteraceae</taxon>
        <taxon>Geothermobacter</taxon>
    </lineage>
</organism>
<reference evidence="2 3" key="1">
    <citation type="journal article" date="2018" name="Genome Announc.">
        <title>Genome Sequence of Geothermobacter sp. HR-1 Iron Reducer from the Loihi Seamount.</title>
        <authorList>
            <person name="Smith H."/>
            <person name="Abuyen K."/>
            <person name="Tremblay J."/>
            <person name="Savalia P."/>
            <person name="Perez-Rodriguez I."/>
            <person name="Emerson D."/>
            <person name="Tully B."/>
            <person name="Amend J."/>
        </authorList>
    </citation>
    <scope>NUCLEOTIDE SEQUENCE [LARGE SCALE GENOMIC DNA]</scope>
    <source>
        <strain evidence="2 3">HR-1</strain>
    </source>
</reference>
<accession>A0A2K2HCK3</accession>
<feature type="compositionally biased region" description="Basic and acidic residues" evidence="1">
    <location>
        <begin position="181"/>
        <end position="193"/>
    </location>
</feature>
<name>A0A2K2HCK3_9BACT</name>
<proteinExistence type="predicted"/>
<dbReference type="RefSeq" id="WP_103114540.1">
    <property type="nucleotide sequence ID" value="NZ_PPFX01000006.1"/>
</dbReference>
<feature type="region of interest" description="Disordered" evidence="1">
    <location>
        <begin position="123"/>
        <end position="193"/>
    </location>
</feature>
<comment type="caution">
    <text evidence="2">The sequence shown here is derived from an EMBL/GenBank/DDBJ whole genome shotgun (WGS) entry which is preliminary data.</text>
</comment>
<evidence type="ECO:0008006" key="4">
    <source>
        <dbReference type="Google" id="ProtNLM"/>
    </source>
</evidence>
<feature type="compositionally biased region" description="Basic and acidic residues" evidence="1">
    <location>
        <begin position="123"/>
        <end position="152"/>
    </location>
</feature>
<protein>
    <recommendedName>
        <fullName evidence="4">Tetratricopeptide repeat-containing protein</fullName>
    </recommendedName>
</protein>
<dbReference type="EMBL" id="PPFX01000006">
    <property type="protein sequence ID" value="PNU21010.1"/>
    <property type="molecule type" value="Genomic_DNA"/>
</dbReference>
<gene>
    <name evidence="2" type="ORF">C2E25_04195</name>
</gene>
<dbReference type="Proteomes" id="UP000236340">
    <property type="component" value="Unassembled WGS sequence"/>
</dbReference>
<evidence type="ECO:0000256" key="1">
    <source>
        <dbReference type="SAM" id="MobiDB-lite"/>
    </source>
</evidence>
<dbReference type="AlphaFoldDB" id="A0A2K2HCK3"/>
<evidence type="ECO:0000313" key="3">
    <source>
        <dbReference type="Proteomes" id="UP000236340"/>
    </source>
</evidence>
<sequence length="193" mass="22169">MQGQRIIIATLFIVICCSGSLFALSPEIRFDMLKTKLTQQLKEQQYARALETIHEIRGLGIATPASLDYFEGKALFESGKKYEAYETLASYVESNGKNARYYRQAIAYLVKAEETYNAEKEKREAERAAREKAKQEQEAKKREEEEAARFSEKPFAAQMDDLLGEVERPKSVTPEPDDRVEEINRLETKSRDN</sequence>